<sequence length="433" mass="48526">MTLTHCRDSISSCSDASGLQKYSLKVIKIPPHKDVFLVAHFVMAPVKWFIGKFVSTVWQILFPGYFFGFMNLIEDDSLVELWQSKLLWQAGLAVSCLVFTAGIVVAFTWSMADWARHPVTQRLLQYGSPWHMIAMRINAEFSQVDKFISGAGSLTRTVVTNSWIIKATPYDLHLIQQTDAVLELVSSAEHSVSHVSGMGIQYLDILVKSRRPGIPFFSIRVNSMEYNDLKEKLQAPLDNVRNIVIHRSLSDRFTDAFRSHVEQNSRYRLPAGMLEKRQVVVLHVQELEPCIGCMQTTANVKLQKLCDEALVGQCQGCLCRPMWCLDCMGRWFASRQDQARPETWLGSRCFCPTCSTPLQGQQKLISVSIGADLGLLITDTHEVSSLYLLTKFHSSCSDARQIDDMAKCTASSLDTDGQDTSDSDLAPLAESKA</sequence>
<dbReference type="VEuPathDB" id="VectorBase:LOC119175899"/>
<evidence type="ECO:0000256" key="1">
    <source>
        <dbReference type="ARBA" id="ARBA00004141"/>
    </source>
</evidence>
<protein>
    <submittedName>
        <fullName evidence="8">Uncharacterized protein</fullName>
    </submittedName>
</protein>
<evidence type="ECO:0000256" key="6">
    <source>
        <dbReference type="SAM" id="MobiDB-lite"/>
    </source>
</evidence>
<reference evidence="8" key="2">
    <citation type="submission" date="2021-09" db="EMBL/GenBank/DDBJ databases">
        <authorList>
            <person name="Jia N."/>
            <person name="Wang J."/>
            <person name="Shi W."/>
            <person name="Du L."/>
            <person name="Sun Y."/>
            <person name="Zhan W."/>
            <person name="Jiang J."/>
            <person name="Wang Q."/>
            <person name="Zhang B."/>
            <person name="Ji P."/>
            <person name="Sakyi L.B."/>
            <person name="Cui X."/>
            <person name="Yuan T."/>
            <person name="Jiang B."/>
            <person name="Yang W."/>
            <person name="Lam T.T.-Y."/>
            <person name="Chang Q."/>
            <person name="Ding S."/>
            <person name="Wang X."/>
            <person name="Zhu J."/>
            <person name="Ruan X."/>
            <person name="Zhao L."/>
            <person name="Wei J."/>
            <person name="Que T."/>
            <person name="Du C."/>
            <person name="Cheng J."/>
            <person name="Dai P."/>
            <person name="Han X."/>
            <person name="Huang E."/>
            <person name="Gao Y."/>
            <person name="Liu J."/>
            <person name="Shao H."/>
            <person name="Ye R."/>
            <person name="Li L."/>
            <person name="Wei W."/>
            <person name="Wang X."/>
            <person name="Wang C."/>
            <person name="Huo Q."/>
            <person name="Li W."/>
            <person name="Guo W."/>
            <person name="Chen H."/>
            <person name="Chen S."/>
            <person name="Zhou L."/>
            <person name="Zhou L."/>
            <person name="Ni X."/>
            <person name="Tian J."/>
            <person name="Zhou Y."/>
            <person name="Sheng Y."/>
            <person name="Liu T."/>
            <person name="Pan Y."/>
            <person name="Xia L."/>
            <person name="Li J."/>
            <person name="Zhao F."/>
            <person name="Cao W."/>
        </authorList>
    </citation>
    <scope>NUCLEOTIDE SEQUENCE</scope>
    <source>
        <strain evidence="8">Rmic-2018</strain>
        <tissue evidence="8">Larvae</tissue>
    </source>
</reference>
<dbReference type="Pfam" id="PF10272">
    <property type="entry name" value="Tmpp129"/>
    <property type="match status" value="1"/>
</dbReference>
<feature type="region of interest" description="Disordered" evidence="6">
    <location>
        <begin position="411"/>
        <end position="433"/>
    </location>
</feature>
<comment type="subcellular location">
    <subcellularLocation>
        <location evidence="1">Membrane</location>
        <topology evidence="1">Multi-pass membrane protein</topology>
    </subcellularLocation>
</comment>
<keyword evidence="9" id="KW-1185">Reference proteome</keyword>
<dbReference type="GO" id="GO:0005783">
    <property type="term" value="C:endoplasmic reticulum"/>
    <property type="evidence" value="ECO:0007669"/>
    <property type="project" value="TreeGrafter"/>
</dbReference>
<evidence type="ECO:0000256" key="7">
    <source>
        <dbReference type="SAM" id="Phobius"/>
    </source>
</evidence>
<dbReference type="InterPro" id="IPR018801">
    <property type="entry name" value="TM129"/>
</dbReference>
<evidence type="ECO:0000256" key="2">
    <source>
        <dbReference type="ARBA" id="ARBA00007332"/>
    </source>
</evidence>
<dbReference type="EMBL" id="JABSTU010000010">
    <property type="protein sequence ID" value="KAH8020230.1"/>
    <property type="molecule type" value="Genomic_DNA"/>
</dbReference>
<dbReference type="PANTHER" id="PTHR31322">
    <property type="entry name" value="E3 UBIQUITIN-PROTEIN LIGASE TM129"/>
    <property type="match status" value="1"/>
</dbReference>
<feature type="transmembrane region" description="Helical" evidence="7">
    <location>
        <begin position="87"/>
        <end position="112"/>
    </location>
</feature>
<dbReference type="GO" id="GO:0016567">
    <property type="term" value="P:protein ubiquitination"/>
    <property type="evidence" value="ECO:0007669"/>
    <property type="project" value="InterPro"/>
</dbReference>
<evidence type="ECO:0000256" key="3">
    <source>
        <dbReference type="ARBA" id="ARBA00022692"/>
    </source>
</evidence>
<feature type="transmembrane region" description="Helical" evidence="7">
    <location>
        <begin position="49"/>
        <end position="67"/>
    </location>
</feature>
<comment type="similarity">
    <text evidence="2">Belongs to the TMEM129 family.</text>
</comment>
<name>A0A9J6DED0_RHIMP</name>
<dbReference type="GO" id="GO:0061630">
    <property type="term" value="F:ubiquitin protein ligase activity"/>
    <property type="evidence" value="ECO:0007669"/>
    <property type="project" value="InterPro"/>
</dbReference>
<dbReference type="AlphaFoldDB" id="A0A9J6DED0"/>
<dbReference type="PANTHER" id="PTHR31322:SF2">
    <property type="entry name" value="E3 UBIQUITIN-PROTEIN LIGASE TM129"/>
    <property type="match status" value="1"/>
</dbReference>
<keyword evidence="4 7" id="KW-1133">Transmembrane helix</keyword>
<reference evidence="8" key="1">
    <citation type="journal article" date="2020" name="Cell">
        <title>Large-Scale Comparative Analyses of Tick Genomes Elucidate Their Genetic Diversity and Vector Capacities.</title>
        <authorList>
            <consortium name="Tick Genome and Microbiome Consortium (TIGMIC)"/>
            <person name="Jia N."/>
            <person name="Wang J."/>
            <person name="Shi W."/>
            <person name="Du L."/>
            <person name="Sun Y."/>
            <person name="Zhan W."/>
            <person name="Jiang J.F."/>
            <person name="Wang Q."/>
            <person name="Zhang B."/>
            <person name="Ji P."/>
            <person name="Bell-Sakyi L."/>
            <person name="Cui X.M."/>
            <person name="Yuan T.T."/>
            <person name="Jiang B.G."/>
            <person name="Yang W.F."/>
            <person name="Lam T.T."/>
            <person name="Chang Q.C."/>
            <person name="Ding S.J."/>
            <person name="Wang X.J."/>
            <person name="Zhu J.G."/>
            <person name="Ruan X.D."/>
            <person name="Zhao L."/>
            <person name="Wei J.T."/>
            <person name="Ye R.Z."/>
            <person name="Que T.C."/>
            <person name="Du C.H."/>
            <person name="Zhou Y.H."/>
            <person name="Cheng J.X."/>
            <person name="Dai P.F."/>
            <person name="Guo W.B."/>
            <person name="Han X.H."/>
            <person name="Huang E.J."/>
            <person name="Li L.F."/>
            <person name="Wei W."/>
            <person name="Gao Y.C."/>
            <person name="Liu J.Z."/>
            <person name="Shao H.Z."/>
            <person name="Wang X."/>
            <person name="Wang C.C."/>
            <person name="Yang T.C."/>
            <person name="Huo Q.B."/>
            <person name="Li W."/>
            <person name="Chen H.Y."/>
            <person name="Chen S.E."/>
            <person name="Zhou L.G."/>
            <person name="Ni X.B."/>
            <person name="Tian J.H."/>
            <person name="Sheng Y."/>
            <person name="Liu T."/>
            <person name="Pan Y.S."/>
            <person name="Xia L.Y."/>
            <person name="Li J."/>
            <person name="Zhao F."/>
            <person name="Cao W.C."/>
        </authorList>
    </citation>
    <scope>NUCLEOTIDE SEQUENCE</scope>
    <source>
        <strain evidence="8">Rmic-2018</strain>
    </source>
</reference>
<organism evidence="8 9">
    <name type="scientific">Rhipicephalus microplus</name>
    <name type="common">Cattle tick</name>
    <name type="synonym">Boophilus microplus</name>
    <dbReference type="NCBI Taxonomy" id="6941"/>
    <lineage>
        <taxon>Eukaryota</taxon>
        <taxon>Metazoa</taxon>
        <taxon>Ecdysozoa</taxon>
        <taxon>Arthropoda</taxon>
        <taxon>Chelicerata</taxon>
        <taxon>Arachnida</taxon>
        <taxon>Acari</taxon>
        <taxon>Parasitiformes</taxon>
        <taxon>Ixodida</taxon>
        <taxon>Ixodoidea</taxon>
        <taxon>Ixodidae</taxon>
        <taxon>Rhipicephalinae</taxon>
        <taxon>Rhipicephalus</taxon>
        <taxon>Boophilus</taxon>
    </lineage>
</organism>
<evidence type="ECO:0000256" key="4">
    <source>
        <dbReference type="ARBA" id="ARBA00022989"/>
    </source>
</evidence>
<evidence type="ECO:0000313" key="8">
    <source>
        <dbReference type="EMBL" id="KAH8020230.1"/>
    </source>
</evidence>
<comment type="caution">
    <text evidence="8">The sequence shown here is derived from an EMBL/GenBank/DDBJ whole genome shotgun (WGS) entry which is preliminary data.</text>
</comment>
<accession>A0A9J6DED0</accession>
<dbReference type="Proteomes" id="UP000821866">
    <property type="component" value="Chromosome 8"/>
</dbReference>
<keyword evidence="3 7" id="KW-0812">Transmembrane</keyword>
<dbReference type="GO" id="GO:0016020">
    <property type="term" value="C:membrane"/>
    <property type="evidence" value="ECO:0007669"/>
    <property type="project" value="UniProtKB-SubCell"/>
</dbReference>
<keyword evidence="5 7" id="KW-0472">Membrane</keyword>
<evidence type="ECO:0000256" key="5">
    <source>
        <dbReference type="ARBA" id="ARBA00023136"/>
    </source>
</evidence>
<gene>
    <name evidence="8" type="ORF">HPB51_025434</name>
</gene>
<evidence type="ECO:0000313" key="9">
    <source>
        <dbReference type="Proteomes" id="UP000821866"/>
    </source>
</evidence>
<proteinExistence type="inferred from homology"/>